<gene>
    <name evidence="1" type="ORF">EDD19_10446</name>
</gene>
<dbReference type="AlphaFoldDB" id="A0A4R3ZX43"/>
<accession>A0A4R3ZX43</accession>
<dbReference type="Proteomes" id="UP000295805">
    <property type="component" value="Unassembled WGS sequence"/>
</dbReference>
<protein>
    <submittedName>
        <fullName evidence="1">Uncharacterized protein DUF3375</fullName>
    </submittedName>
</protein>
<evidence type="ECO:0000313" key="2">
    <source>
        <dbReference type="Proteomes" id="UP000295805"/>
    </source>
</evidence>
<organism evidence="1 2">
    <name type="scientific">Dietzia cinnamea</name>
    <dbReference type="NCBI Taxonomy" id="321318"/>
    <lineage>
        <taxon>Bacteria</taxon>
        <taxon>Bacillati</taxon>
        <taxon>Actinomycetota</taxon>
        <taxon>Actinomycetes</taxon>
        <taxon>Mycobacteriales</taxon>
        <taxon>Dietziaceae</taxon>
        <taxon>Dietzia</taxon>
    </lineage>
</organism>
<reference evidence="1 2" key="1">
    <citation type="submission" date="2019-03" db="EMBL/GenBank/DDBJ databases">
        <title>Root nodule microbial communities of legume samples collected from USA, Mexico and Botswana.</title>
        <authorList>
            <person name="Hirsch A."/>
        </authorList>
    </citation>
    <scope>NUCLEOTIDE SEQUENCE [LARGE SCALE GENOMIC DNA]</scope>
    <source>
        <strain evidence="1 2">55</strain>
    </source>
</reference>
<dbReference type="InterPro" id="IPR021804">
    <property type="entry name" value="DUF3375"/>
</dbReference>
<dbReference type="Pfam" id="PF11855">
    <property type="entry name" value="DUF3375"/>
    <property type="match status" value="1"/>
</dbReference>
<dbReference type="RefSeq" id="WP_165928441.1">
    <property type="nucleotide sequence ID" value="NZ_CP143053.1"/>
</dbReference>
<proteinExistence type="predicted"/>
<dbReference type="GeneID" id="89530294"/>
<sequence>MSALARFLQLSRLNGESSALSLLRAQLWPLIVAVLVEVFEGSSRRVPSSEFYEFLDRTLTAVRDSGADVPGTAQAYVRQWVDAGWMLRRPGTAATGETLEPTQSALVVMDFLDGLQTPRRGLTVSRVETLTRQLEDLARDTDPSVQGRLAALHRERDRIDAAIARVEAGDLELADPEQVGEKVSEILRGADDIPADFARVRAEFESLNQDLRRRLLDQDGARGDVLDAVFGGVDLIGDSEAGRSFSSFYSVLLDPERSASVDTWIDDILSRPQVADLPPSARRGLRELFDEMETAGAEVNGVLTSLSRSLRHFVTSDAYVEHRQMLALIRSARAAAAEASGARAVKPTSQMSVPLRRVGMSVRSVSALRLRNPGEERVAAEVAHHEEGHADLEALTALVRASEIDEAELRAHVRDVVSRLGPSSIGAILREHPATQGVASIVGLLNLAITTQAEAPPDDPRSVETVTWTSGSGPTLSARIPTLVFTADRVLEEDL</sequence>
<dbReference type="EMBL" id="SMCX01000004">
    <property type="protein sequence ID" value="TCW25327.1"/>
    <property type="molecule type" value="Genomic_DNA"/>
</dbReference>
<evidence type="ECO:0000313" key="1">
    <source>
        <dbReference type="EMBL" id="TCW25327.1"/>
    </source>
</evidence>
<comment type="caution">
    <text evidence="1">The sequence shown here is derived from an EMBL/GenBank/DDBJ whole genome shotgun (WGS) entry which is preliminary data.</text>
</comment>
<name>A0A4R3ZX43_9ACTN</name>